<dbReference type="Gene3D" id="3.20.20.80">
    <property type="entry name" value="Glycosidases"/>
    <property type="match status" value="1"/>
</dbReference>
<proteinExistence type="predicted"/>
<feature type="region of interest" description="Disordered" evidence="1">
    <location>
        <begin position="155"/>
        <end position="175"/>
    </location>
</feature>
<feature type="signal peptide" evidence="2">
    <location>
        <begin position="1"/>
        <end position="17"/>
    </location>
</feature>
<dbReference type="GO" id="GO:0005975">
    <property type="term" value="P:carbohydrate metabolic process"/>
    <property type="evidence" value="ECO:0007669"/>
    <property type="project" value="InterPro"/>
</dbReference>
<gene>
    <name evidence="4" type="ORF">BCR32DRAFT_247526</name>
</gene>
<dbReference type="SUPFAM" id="SSF51445">
    <property type="entry name" value="(Trans)glycosidases"/>
    <property type="match status" value="1"/>
</dbReference>
<keyword evidence="2" id="KW-0732">Signal</keyword>
<dbReference type="EMBL" id="MCFG01000228">
    <property type="protein sequence ID" value="ORX77964.1"/>
    <property type="molecule type" value="Genomic_DNA"/>
</dbReference>
<dbReference type="InterPro" id="IPR052750">
    <property type="entry name" value="GH18_Chitinase"/>
</dbReference>
<feature type="compositionally biased region" description="Low complexity" evidence="1">
    <location>
        <begin position="165"/>
        <end position="175"/>
    </location>
</feature>
<reference evidence="4 5" key="2">
    <citation type="submission" date="2016-08" db="EMBL/GenBank/DDBJ databases">
        <title>Pervasive Adenine N6-methylation of Active Genes in Fungi.</title>
        <authorList>
            <consortium name="DOE Joint Genome Institute"/>
            <person name="Mondo S.J."/>
            <person name="Dannebaum R.O."/>
            <person name="Kuo R.C."/>
            <person name="Labutti K."/>
            <person name="Haridas S."/>
            <person name="Kuo A."/>
            <person name="Salamov A."/>
            <person name="Ahrendt S.R."/>
            <person name="Lipzen A."/>
            <person name="Sullivan W."/>
            <person name="Andreopoulos W.B."/>
            <person name="Clum A."/>
            <person name="Lindquist E."/>
            <person name="Daum C."/>
            <person name="Ramamoorthy G.K."/>
            <person name="Gryganskyi A."/>
            <person name="Culley D."/>
            <person name="Magnuson J.K."/>
            <person name="James T.Y."/>
            <person name="O'Malley M.A."/>
            <person name="Stajich J.E."/>
            <person name="Spatafora J.W."/>
            <person name="Visel A."/>
            <person name="Grigoriev I.V."/>
        </authorList>
    </citation>
    <scope>NUCLEOTIDE SEQUENCE [LARGE SCALE GENOMIC DNA]</scope>
    <source>
        <strain evidence="4 5">S4</strain>
    </source>
</reference>
<dbReference type="InterPro" id="IPR017853">
    <property type="entry name" value="GH"/>
</dbReference>
<dbReference type="Proteomes" id="UP000193944">
    <property type="component" value="Unassembled WGS sequence"/>
</dbReference>
<dbReference type="STRING" id="1754192.A0A1Y1WXY5"/>
<reference evidence="4 5" key="1">
    <citation type="submission" date="2016-08" db="EMBL/GenBank/DDBJ databases">
        <title>A Parts List for Fungal Cellulosomes Revealed by Comparative Genomics.</title>
        <authorList>
            <consortium name="DOE Joint Genome Institute"/>
            <person name="Haitjema C.H."/>
            <person name="Gilmore S.P."/>
            <person name="Henske J.K."/>
            <person name="Solomon K.V."/>
            <person name="De Groot R."/>
            <person name="Kuo A."/>
            <person name="Mondo S.J."/>
            <person name="Salamov A.A."/>
            <person name="Labutti K."/>
            <person name="Zhao Z."/>
            <person name="Chiniquy J."/>
            <person name="Barry K."/>
            <person name="Brewer H.M."/>
            <person name="Purvine S.O."/>
            <person name="Wright A.T."/>
            <person name="Boxma B."/>
            <person name="Van Alen T."/>
            <person name="Hackstein J.H."/>
            <person name="Baker S.E."/>
            <person name="Grigoriev I.V."/>
            <person name="O'Malley M.A."/>
        </authorList>
    </citation>
    <scope>NUCLEOTIDE SEQUENCE [LARGE SCALE GENOMIC DNA]</scope>
    <source>
        <strain evidence="4 5">S4</strain>
    </source>
</reference>
<comment type="caution">
    <text evidence="4">The sequence shown here is derived from an EMBL/GenBank/DDBJ whole genome shotgun (WGS) entry which is preliminary data.</text>
</comment>
<keyword evidence="5" id="KW-1185">Reference proteome</keyword>
<evidence type="ECO:0000256" key="2">
    <source>
        <dbReference type="SAM" id="SignalP"/>
    </source>
</evidence>
<evidence type="ECO:0000259" key="3">
    <source>
        <dbReference type="PROSITE" id="PS51910"/>
    </source>
</evidence>
<evidence type="ECO:0000256" key="1">
    <source>
        <dbReference type="SAM" id="MobiDB-lite"/>
    </source>
</evidence>
<dbReference type="AlphaFoldDB" id="A0A1Y1WXY5"/>
<evidence type="ECO:0000313" key="5">
    <source>
        <dbReference type="Proteomes" id="UP000193944"/>
    </source>
</evidence>
<dbReference type="InterPro" id="IPR001223">
    <property type="entry name" value="Glyco_hydro18_cat"/>
</dbReference>
<feature type="domain" description="GH18" evidence="3">
    <location>
        <begin position="236"/>
        <end position="531"/>
    </location>
</feature>
<accession>A0A1Y1WXY5</accession>
<dbReference type="PANTHER" id="PTHR42976">
    <property type="entry name" value="BIFUNCTIONAL CHITINASE/LYSOZYME-RELATED"/>
    <property type="match status" value="1"/>
</dbReference>
<protein>
    <recommendedName>
        <fullName evidence="3">GH18 domain-containing protein</fullName>
    </recommendedName>
</protein>
<organism evidence="4 5">
    <name type="scientific">Anaeromyces robustus</name>
    <dbReference type="NCBI Taxonomy" id="1754192"/>
    <lineage>
        <taxon>Eukaryota</taxon>
        <taxon>Fungi</taxon>
        <taxon>Fungi incertae sedis</taxon>
        <taxon>Chytridiomycota</taxon>
        <taxon>Chytridiomycota incertae sedis</taxon>
        <taxon>Neocallimastigomycetes</taxon>
        <taxon>Neocallimastigales</taxon>
        <taxon>Neocallimastigaceae</taxon>
        <taxon>Anaeromyces</taxon>
    </lineage>
</organism>
<sequence length="555" mass="64989">MKLRNLFLFIPFTFVFSTTHIVRYNENKSIIENNSDNAFLSTEENNNIYINEIRNDSEFLPNEENGYWYNNRQIKNLKYNYDDRNIKYLENNQDTYSYKNDDKNNYKQKDKYNNYNIKYLENNQDTYSYKKDDKNNYKQKGKYNNYKTKYYNRYNNKNKNKNKYNNKNENKTNNNMNQLENEYKGEYYTENMNESMNDQIINNYNNTLFIDDSINEDSINEDSIINNTSTTKSNSKKIFSPYVDIMQYPTFDLKNIKDTLNINTFIISFIVCCDSPSCSMNSASFGGSIDIGENNDNNENSSSYYSADRIDSVIYDFQKSGGNIIISFGGADNKELALCHDDPYSLAKEYKKVIQKYHPQRLDFDIEGYYGGENVHKLRAQALKILKTELQDEMPLISLCLSVNPDIGFDSATLSIIESMKNEDIPIDLISIMTMDYGSSYANTYSYINALKSLEASYQQSKMYYPKIKMGLIPMIGENDDGSVFSLYDAEKLIENIKEKDYVHMVSMWSINRDKNNGDFNSLTTNTFQNPKYETKCGGKTKYLYSTILKKFIEE</sequence>
<dbReference type="OrthoDB" id="3012298at2759"/>
<feature type="chain" id="PRO_5010986034" description="GH18 domain-containing protein" evidence="2">
    <location>
        <begin position="18"/>
        <end position="555"/>
    </location>
</feature>
<dbReference type="PROSITE" id="PS51910">
    <property type="entry name" value="GH18_2"/>
    <property type="match status" value="1"/>
</dbReference>
<name>A0A1Y1WXY5_9FUNG</name>
<evidence type="ECO:0000313" key="4">
    <source>
        <dbReference type="EMBL" id="ORX77964.1"/>
    </source>
</evidence>
<dbReference type="PANTHER" id="PTHR42976:SF1">
    <property type="entry name" value="GH18 DOMAIN-CONTAINING PROTEIN-RELATED"/>
    <property type="match status" value="1"/>
</dbReference>